<dbReference type="InterPro" id="IPR036397">
    <property type="entry name" value="RNaseH_sf"/>
</dbReference>
<evidence type="ECO:0000313" key="4">
    <source>
        <dbReference type="Proteomes" id="UP000499080"/>
    </source>
</evidence>
<dbReference type="Pfam" id="PF00292">
    <property type="entry name" value="PAX"/>
    <property type="match status" value="1"/>
</dbReference>
<evidence type="ECO:0000313" key="3">
    <source>
        <dbReference type="EMBL" id="GBM14122.1"/>
    </source>
</evidence>
<evidence type="ECO:0000259" key="2">
    <source>
        <dbReference type="Pfam" id="PF00292"/>
    </source>
</evidence>
<proteinExistence type="predicted"/>
<dbReference type="InterPro" id="IPR001523">
    <property type="entry name" value="Paired_dom"/>
</dbReference>
<reference evidence="3 4" key="1">
    <citation type="journal article" date="2019" name="Sci. Rep.">
        <title>Orb-weaving spider Araneus ventricosus genome elucidates the spidroin gene catalogue.</title>
        <authorList>
            <person name="Kono N."/>
            <person name="Nakamura H."/>
            <person name="Ohtoshi R."/>
            <person name="Moran D.A.P."/>
            <person name="Shinohara A."/>
            <person name="Yoshida Y."/>
            <person name="Fujiwara M."/>
            <person name="Mori M."/>
            <person name="Tomita M."/>
            <person name="Arakawa K."/>
        </authorList>
    </citation>
    <scope>NUCLEOTIDE SEQUENCE [LARGE SCALE GENOMIC DNA]</scope>
</reference>
<dbReference type="EMBL" id="BGPR01000339">
    <property type="protein sequence ID" value="GBM14122.1"/>
    <property type="molecule type" value="Genomic_DNA"/>
</dbReference>
<dbReference type="AlphaFoldDB" id="A0A4Y2DBE3"/>
<name>A0A4Y2DBE3_ARAVE</name>
<dbReference type="SUPFAM" id="SSF46689">
    <property type="entry name" value="Homeodomain-like"/>
    <property type="match status" value="1"/>
</dbReference>
<dbReference type="InterPro" id="IPR009057">
    <property type="entry name" value="Homeodomain-like_sf"/>
</dbReference>
<dbReference type="Gene3D" id="3.30.420.10">
    <property type="entry name" value="Ribonuclease H-like superfamily/Ribonuclease H"/>
    <property type="match status" value="1"/>
</dbReference>
<organism evidence="3 4">
    <name type="scientific">Araneus ventricosus</name>
    <name type="common">Orbweaver spider</name>
    <name type="synonym">Epeira ventricosa</name>
    <dbReference type="NCBI Taxonomy" id="182803"/>
    <lineage>
        <taxon>Eukaryota</taxon>
        <taxon>Metazoa</taxon>
        <taxon>Ecdysozoa</taxon>
        <taxon>Arthropoda</taxon>
        <taxon>Chelicerata</taxon>
        <taxon>Arachnida</taxon>
        <taxon>Araneae</taxon>
        <taxon>Araneomorphae</taxon>
        <taxon>Entelegynae</taxon>
        <taxon>Araneoidea</taxon>
        <taxon>Araneidae</taxon>
        <taxon>Araneus</taxon>
    </lineage>
</organism>
<comment type="subcellular location">
    <subcellularLocation>
        <location evidence="1">Nucleus</location>
    </subcellularLocation>
</comment>
<comment type="caution">
    <text evidence="3">The sequence shown here is derived from an EMBL/GenBank/DDBJ whole genome shotgun (WGS) entry which is preliminary data.</text>
</comment>
<accession>A0A4Y2DBE3</accession>
<protein>
    <submittedName>
        <fullName evidence="3">Transposable element Tcb2 transposase</fullName>
    </submittedName>
</protein>
<dbReference type="GO" id="GO:0005634">
    <property type="term" value="C:nucleus"/>
    <property type="evidence" value="ECO:0007669"/>
    <property type="project" value="UniProtKB-SubCell"/>
</dbReference>
<feature type="domain" description="Paired" evidence="2">
    <location>
        <begin position="5"/>
        <end position="68"/>
    </location>
</feature>
<dbReference type="Proteomes" id="UP000499080">
    <property type="component" value="Unassembled WGS sequence"/>
</dbReference>
<gene>
    <name evidence="3" type="primary">TCB2_167</name>
    <name evidence="3" type="ORF">AVEN_60956_1</name>
</gene>
<evidence type="ECO:0000256" key="1">
    <source>
        <dbReference type="ARBA" id="ARBA00004123"/>
    </source>
</evidence>
<dbReference type="GO" id="GO:0003677">
    <property type="term" value="F:DNA binding"/>
    <property type="evidence" value="ECO:0007669"/>
    <property type="project" value="InterPro"/>
</dbReference>
<sequence length="337" mass="38343">MSRSALPDLLRWRAVGWMGMGLSQADVSRRLNVSRSVVQRLWDQYQSEDSVSIRPVSGRPRVTTPAENRFLALSARRRRSTIVPQLVADHFEASGSPLLRCEDAFIMQVSMQGDQLRVSPSTDDRKGPLMLGKRTRFLDQQQWASELFTYESRFTLGSDSRRLREQRTRYHQSNTLERHSYRGGGIMVWAGISLGGHTDLHAFHGGTLTGVGHMDEILDPYVRPYADAIGNDFILMDDNRAVFIEDYLEVHDLERMEWAAQSPDLNPIEHLWNYFGRQIASLSPPPKSLDELEQGLLRAWFSLPISVSGNLIDSMENLCLQCIQVRGGHIPYSNPFL</sequence>
<dbReference type="GO" id="GO:0006355">
    <property type="term" value="P:regulation of DNA-templated transcription"/>
    <property type="evidence" value="ECO:0007669"/>
    <property type="project" value="InterPro"/>
</dbReference>
<keyword evidence="4" id="KW-1185">Reference proteome</keyword>